<evidence type="ECO:0000313" key="4">
    <source>
        <dbReference type="EMBL" id="XDK27023.1"/>
    </source>
</evidence>
<dbReference type="RefSeq" id="WP_306099202.1">
    <property type="nucleotide sequence ID" value="NZ_CP162602.1"/>
</dbReference>
<dbReference type="InterPro" id="IPR003115">
    <property type="entry name" value="ParB_N"/>
</dbReference>
<dbReference type="PANTHER" id="PTHR38973">
    <property type="entry name" value="PLASMID PARTITIONING CONTROL PROTEIN-RELATED"/>
    <property type="match status" value="1"/>
</dbReference>
<dbReference type="PANTHER" id="PTHR38973:SF2">
    <property type="entry name" value="PARB_REPB_SPO0J FAMILY PLASMID PARTITION PROTEIN"/>
    <property type="match status" value="1"/>
</dbReference>
<gene>
    <name evidence="4" type="ORF">AB0763_14750</name>
</gene>
<protein>
    <submittedName>
        <fullName evidence="4">ParB/RepB/Spo0J family partition protein</fullName>
    </submittedName>
</protein>
<keyword evidence="4" id="KW-0614">Plasmid</keyword>
<dbReference type="EMBL" id="CP162602">
    <property type="protein sequence ID" value="XDK27023.1"/>
    <property type="molecule type" value="Genomic_DNA"/>
</dbReference>
<proteinExistence type="inferred from homology"/>
<organism evidence="4">
    <name type="scientific">Vibrio sp. HB236076</name>
    <dbReference type="NCBI Taxonomy" id="3232307"/>
    <lineage>
        <taxon>Bacteria</taxon>
        <taxon>Pseudomonadati</taxon>
        <taxon>Pseudomonadota</taxon>
        <taxon>Gammaproteobacteria</taxon>
        <taxon>Vibrionales</taxon>
        <taxon>Vibrionaceae</taxon>
        <taxon>Vibrio</taxon>
    </lineage>
</organism>
<reference evidence="4" key="1">
    <citation type="submission" date="2024-07" db="EMBL/GenBank/DDBJ databases">
        <title>Genome Analysis of a Potential Novel Vibrio Species Secreting pH- and Thermo-stable Alginate Lyase and its Application in Producing Alginate Oligosaccharides.</title>
        <authorList>
            <person name="Huang H."/>
            <person name="Bao K."/>
        </authorList>
    </citation>
    <scope>NUCLEOTIDE SEQUENCE</scope>
    <source>
        <strain evidence="4">HB236076</strain>
        <plasmid evidence="4">p-HB236076</plasmid>
    </source>
</reference>
<name>A0AB39HMI8_9VIBR</name>
<dbReference type="AlphaFoldDB" id="A0AB39HMI8"/>
<dbReference type="GO" id="GO:0003677">
    <property type="term" value="F:DNA binding"/>
    <property type="evidence" value="ECO:0007669"/>
    <property type="project" value="UniProtKB-KW"/>
</dbReference>
<dbReference type="NCBIfam" id="TIGR00180">
    <property type="entry name" value="parB_part"/>
    <property type="match status" value="1"/>
</dbReference>
<sequence>MSIKTSDLNAKLFGKANKRRVATTVQEAQSAAKDKAQIIELAVAGEVKVEFELQQIPADQIEAKTRVFSQNAREQSFLTEPALADILTTLKVHGQQYPAVGRRTQDGSIEVLDGSRRRMSCLLAKQDFLIYVADNIDSKHAKFLSDVANAHKPLSLYERGKEMQAKLDSGEASDQKALAAMFQCSEALVSGALKAASLPLELLQAYPNVSELGRPTIVKLHKQFFNLSHEQQQQLIERCHSDEVPIWQQSHSSGVARITKEVTEQLESCIEEIAPKPSKPSTSSKTELVKGKAHYVRKGQQLTLNLSKVDDRLAEEILALIKQKIQ</sequence>
<evidence type="ECO:0000259" key="3">
    <source>
        <dbReference type="SMART" id="SM00470"/>
    </source>
</evidence>
<feature type="domain" description="ParB-like N-terminal" evidence="3">
    <location>
        <begin position="54"/>
        <end position="150"/>
    </location>
</feature>
<dbReference type="SMART" id="SM00470">
    <property type="entry name" value="ParB"/>
    <property type="match status" value="1"/>
</dbReference>
<evidence type="ECO:0000256" key="2">
    <source>
        <dbReference type="ARBA" id="ARBA00023125"/>
    </source>
</evidence>
<dbReference type="Gene3D" id="1.10.10.2830">
    <property type="match status" value="1"/>
</dbReference>
<dbReference type="InterPro" id="IPR004437">
    <property type="entry name" value="ParB/RepB/Spo0J"/>
</dbReference>
<evidence type="ECO:0000256" key="1">
    <source>
        <dbReference type="ARBA" id="ARBA00006295"/>
    </source>
</evidence>
<dbReference type="SUPFAM" id="SSF110849">
    <property type="entry name" value="ParB/Sulfiredoxin"/>
    <property type="match status" value="1"/>
</dbReference>
<dbReference type="InterPro" id="IPR036086">
    <property type="entry name" value="ParB/Sulfiredoxin_sf"/>
</dbReference>
<comment type="similarity">
    <text evidence="1">Belongs to the ParB family.</text>
</comment>
<geneLocation type="plasmid" evidence="4">
    <name>p-HB236076</name>
</geneLocation>
<dbReference type="CDD" id="cd16394">
    <property type="entry name" value="sopB_N"/>
    <property type="match status" value="1"/>
</dbReference>
<dbReference type="SUPFAM" id="SSF109709">
    <property type="entry name" value="KorB DNA-binding domain-like"/>
    <property type="match status" value="1"/>
</dbReference>
<dbReference type="KEGG" id="vih:AB0763_14750"/>
<keyword evidence="2" id="KW-0238">DNA-binding</keyword>
<accession>A0AB39HMI8</accession>